<dbReference type="AlphaFoldDB" id="A0A182J0R8"/>
<name>A0A182J0R8_ANOAO</name>
<reference evidence="1" key="1">
    <citation type="submission" date="2022-08" db="UniProtKB">
        <authorList>
            <consortium name="EnsemblMetazoa"/>
        </authorList>
    </citation>
    <scope>IDENTIFICATION</scope>
    <source>
        <strain evidence="1">EBRO</strain>
    </source>
</reference>
<sequence>MFFSFHFQQKWLRQEFFDGATTVAVVVVVVVVGVVNSPLHSFTGDAANHGRLASWLLVNTLATLMRPQEESLAGLSGPQCSGQAGVRQFNSVADTDSLPRLFRGIKAGSRVLII</sequence>
<dbReference type="EnsemblMetazoa" id="AATE009154-RA">
    <property type="protein sequence ID" value="AATE009154-PA.1"/>
    <property type="gene ID" value="AATE009154"/>
</dbReference>
<protein>
    <submittedName>
        <fullName evidence="1">Uncharacterized protein</fullName>
    </submittedName>
</protein>
<organism evidence="1">
    <name type="scientific">Anopheles atroparvus</name>
    <name type="common">European mosquito</name>
    <dbReference type="NCBI Taxonomy" id="41427"/>
    <lineage>
        <taxon>Eukaryota</taxon>
        <taxon>Metazoa</taxon>
        <taxon>Ecdysozoa</taxon>
        <taxon>Arthropoda</taxon>
        <taxon>Hexapoda</taxon>
        <taxon>Insecta</taxon>
        <taxon>Pterygota</taxon>
        <taxon>Neoptera</taxon>
        <taxon>Endopterygota</taxon>
        <taxon>Diptera</taxon>
        <taxon>Nematocera</taxon>
        <taxon>Culicoidea</taxon>
        <taxon>Culicidae</taxon>
        <taxon>Anophelinae</taxon>
        <taxon>Anopheles</taxon>
    </lineage>
</organism>
<evidence type="ECO:0000313" key="1">
    <source>
        <dbReference type="EnsemblMetazoa" id="AATE009154-PA.1"/>
    </source>
</evidence>
<proteinExistence type="predicted"/>
<accession>A0A182J0R8</accession>
<dbReference type="VEuPathDB" id="VectorBase:AATE009154"/>